<evidence type="ECO:0000256" key="3">
    <source>
        <dbReference type="ARBA" id="ARBA00012388"/>
    </source>
</evidence>
<sequence length="889" mass="98728">MSSHRRNKGKNKHKEPAANKNNGIGNITEPGTINLHATEREEINTGTDSSSNNSNTTKRTDTTRNSAIDTGNNTASPKERKGAKRKREEWGDFEPLDNSDDNGSGGGQGLQAHHPWMRHHYASNRTAIQMLTQEINDFADYLKPTPEEHHIRTYVFKAVQEFVNSLWPEAQVYVFGSFHTKLYLLGSDMDVVVVLDGLKTVKLKTLARNIRTSGFGLNVEAIIHAKVPIVKFRDARTGIPVDISFNQQDGFKTGAVVQQFMKGMPVLQPMVMLIKQFLKSKPAMHPRIQARTIDPMENLGVLVIEFFELYGLCFNYNAVSISVTEGGSYIGKDGVMVPKQPLMLSLINPIAGQNVAKGTRNMPLIQTAFAAAYSDLTTAVFKRQLELDGNVERLQELSPSTAISQSTLLRQRSMIGKVFQVQEHMEMERERIHAIFKNGYFQQKFGFPDVEERLAEKEMEVSVKGVDHEMQLVGDGRESVEQEVALVGDGRGLIKAGDSILVRAVRRHFPLLNGLTTIQEFALSLKSKKTKARFSGKPGKLLDDTAFHSIQAEIRRLECEMSIARVARTNNPRTGSGGSNGSKGDVVNLVSPATWTKWSVRQEKLMNKITEDRIRTIALVRREAARLDQEANEEKDASKAKMKEENVTVSAKEQGACLQILSQLAISLFEELDPNDAQQVASFQPHLLELMEQQAQFGIREVESREGIELSPEDREQLVEWSNSAVADRLKLIDPLKMAKLEEELALLNNIRQNRSTAVAATTPTTTGSTVNSGVSTPSGDFDFFQELDSDEDGSDEPADKYFDEMMREAQEEYGSSDEDANSSNDTEATPSSTVGAYQDPQNINSEGSSIQLSQLYSSPRNDDGVGVAGSSRGNSSRHEQLSKMRKQV</sequence>
<dbReference type="FunFam" id="3.30.460.10:FF:000006">
    <property type="entry name" value="non-canonical poly(A) RNA polymerase PAPD5"/>
    <property type="match status" value="1"/>
</dbReference>
<dbReference type="GO" id="GO:0003729">
    <property type="term" value="F:mRNA binding"/>
    <property type="evidence" value="ECO:0007669"/>
    <property type="project" value="TreeGrafter"/>
</dbReference>
<dbReference type="GO" id="GO:0031499">
    <property type="term" value="C:TRAMP complex"/>
    <property type="evidence" value="ECO:0007669"/>
    <property type="project" value="TreeGrafter"/>
</dbReference>
<dbReference type="InterPro" id="IPR002058">
    <property type="entry name" value="PAP_assoc"/>
</dbReference>
<feature type="compositionally biased region" description="Basic residues" evidence="7">
    <location>
        <begin position="1"/>
        <end position="13"/>
    </location>
</feature>
<feature type="compositionally biased region" description="Low complexity" evidence="7">
    <location>
        <begin position="44"/>
        <end position="57"/>
    </location>
</feature>
<evidence type="ECO:0000259" key="8">
    <source>
        <dbReference type="Pfam" id="PF03828"/>
    </source>
</evidence>
<feature type="compositionally biased region" description="Polar residues" evidence="7">
    <location>
        <begin position="19"/>
        <end position="31"/>
    </location>
</feature>
<comment type="caution">
    <text evidence="10">The sequence shown here is derived from an EMBL/GenBank/DDBJ whole genome shotgun (WGS) entry which is preliminary data.</text>
</comment>
<gene>
    <name evidence="10" type="ORF">BGZ95_008104</name>
</gene>
<accession>A0AAD4H7I2</accession>
<dbReference type="InterPro" id="IPR043519">
    <property type="entry name" value="NT_sf"/>
</dbReference>
<dbReference type="Gene3D" id="1.10.1410.10">
    <property type="match status" value="1"/>
</dbReference>
<dbReference type="AlphaFoldDB" id="A0AAD4H7I2"/>
<dbReference type="GO" id="GO:0005730">
    <property type="term" value="C:nucleolus"/>
    <property type="evidence" value="ECO:0007669"/>
    <property type="project" value="TreeGrafter"/>
</dbReference>
<feature type="compositionally biased region" description="Acidic residues" evidence="7">
    <location>
        <begin position="784"/>
        <end position="797"/>
    </location>
</feature>
<keyword evidence="5" id="KW-0479">Metal-binding</keyword>
<dbReference type="GO" id="GO:0031123">
    <property type="term" value="P:RNA 3'-end processing"/>
    <property type="evidence" value="ECO:0007669"/>
    <property type="project" value="TreeGrafter"/>
</dbReference>
<dbReference type="GO" id="GO:0046872">
    <property type="term" value="F:metal ion binding"/>
    <property type="evidence" value="ECO:0007669"/>
    <property type="project" value="UniProtKB-KW"/>
</dbReference>
<dbReference type="GO" id="GO:0010605">
    <property type="term" value="P:negative regulation of macromolecule metabolic process"/>
    <property type="evidence" value="ECO:0007669"/>
    <property type="project" value="UniProtKB-ARBA"/>
</dbReference>
<dbReference type="SUPFAM" id="SSF81631">
    <property type="entry name" value="PAP/OAS1 substrate-binding domain"/>
    <property type="match status" value="1"/>
</dbReference>
<evidence type="ECO:0000256" key="4">
    <source>
        <dbReference type="ARBA" id="ARBA00022679"/>
    </source>
</evidence>
<evidence type="ECO:0000256" key="7">
    <source>
        <dbReference type="SAM" id="MobiDB-lite"/>
    </source>
</evidence>
<dbReference type="CDD" id="cd05402">
    <property type="entry name" value="NT_PAP_TUTase"/>
    <property type="match status" value="1"/>
</dbReference>
<evidence type="ECO:0000259" key="9">
    <source>
        <dbReference type="Pfam" id="PF22600"/>
    </source>
</evidence>
<feature type="region of interest" description="Disordered" evidence="7">
    <location>
        <begin position="759"/>
        <end position="889"/>
    </location>
</feature>
<dbReference type="Pfam" id="PF22600">
    <property type="entry name" value="MTPAP-like_central"/>
    <property type="match status" value="1"/>
</dbReference>
<dbReference type="Pfam" id="PF03828">
    <property type="entry name" value="PAP_assoc"/>
    <property type="match status" value="1"/>
</dbReference>
<evidence type="ECO:0000256" key="2">
    <source>
        <dbReference type="ARBA" id="ARBA00008593"/>
    </source>
</evidence>
<feature type="domain" description="Poly(A) RNA polymerase mitochondrial-like central palm" evidence="9">
    <location>
        <begin position="131"/>
        <end position="260"/>
    </location>
</feature>
<dbReference type="Proteomes" id="UP001194580">
    <property type="component" value="Unassembled WGS sequence"/>
</dbReference>
<reference evidence="10" key="1">
    <citation type="journal article" date="2020" name="Fungal Divers.">
        <title>Resolving the Mortierellaceae phylogeny through synthesis of multi-gene phylogenetics and phylogenomics.</title>
        <authorList>
            <person name="Vandepol N."/>
            <person name="Liber J."/>
            <person name="Desiro A."/>
            <person name="Na H."/>
            <person name="Kennedy M."/>
            <person name="Barry K."/>
            <person name="Grigoriev I.V."/>
            <person name="Miller A.N."/>
            <person name="O'Donnell K."/>
            <person name="Stajich J.E."/>
            <person name="Bonito G."/>
        </authorList>
    </citation>
    <scope>NUCLEOTIDE SEQUENCE</scope>
    <source>
        <strain evidence="10">NRRL 28262</strain>
    </source>
</reference>
<evidence type="ECO:0000256" key="1">
    <source>
        <dbReference type="ARBA" id="ARBA00001936"/>
    </source>
</evidence>
<dbReference type="SUPFAM" id="SSF81301">
    <property type="entry name" value="Nucleotidyltransferase"/>
    <property type="match status" value="1"/>
</dbReference>
<feature type="compositionally biased region" description="Acidic residues" evidence="7">
    <location>
        <begin position="91"/>
        <end position="100"/>
    </location>
</feature>
<dbReference type="PANTHER" id="PTHR23092">
    <property type="entry name" value="POLY(A) RNA POLYMERASE"/>
    <property type="match status" value="1"/>
</dbReference>
<feature type="compositionally biased region" description="Low complexity" evidence="7">
    <location>
        <begin position="759"/>
        <end position="780"/>
    </location>
</feature>
<name>A0AAD4H7I2_9FUNG</name>
<comment type="cofactor">
    <cofactor evidence="1">
        <name>Mn(2+)</name>
        <dbReference type="ChEBI" id="CHEBI:29035"/>
    </cofactor>
</comment>
<feature type="compositionally biased region" description="Polar residues" evidence="7">
    <location>
        <begin position="822"/>
        <end position="860"/>
    </location>
</feature>
<dbReference type="Gene3D" id="3.30.460.10">
    <property type="entry name" value="Beta Polymerase, domain 2"/>
    <property type="match status" value="1"/>
</dbReference>
<feature type="region of interest" description="Disordered" evidence="7">
    <location>
        <begin position="1"/>
        <end position="112"/>
    </location>
</feature>
<comment type="similarity">
    <text evidence="2">Belongs to the DNA polymerase type-B-like family.</text>
</comment>
<organism evidence="10 11">
    <name type="scientific">Linnemannia exigua</name>
    <dbReference type="NCBI Taxonomy" id="604196"/>
    <lineage>
        <taxon>Eukaryota</taxon>
        <taxon>Fungi</taxon>
        <taxon>Fungi incertae sedis</taxon>
        <taxon>Mucoromycota</taxon>
        <taxon>Mortierellomycotina</taxon>
        <taxon>Mortierellomycetes</taxon>
        <taxon>Mortierellales</taxon>
        <taxon>Mortierellaceae</taxon>
        <taxon>Linnemannia</taxon>
    </lineage>
</organism>
<dbReference type="EMBL" id="JAAAIL010000412">
    <property type="protein sequence ID" value="KAG0276024.1"/>
    <property type="molecule type" value="Genomic_DNA"/>
</dbReference>
<protein>
    <recommendedName>
        <fullName evidence="3">polynucleotide adenylyltransferase</fullName>
        <ecNumber evidence="3">2.7.7.19</ecNumber>
    </recommendedName>
</protein>
<dbReference type="GO" id="GO:1990817">
    <property type="term" value="F:poly(A) RNA polymerase activity"/>
    <property type="evidence" value="ECO:0007669"/>
    <property type="project" value="UniProtKB-EC"/>
</dbReference>
<evidence type="ECO:0000256" key="5">
    <source>
        <dbReference type="ARBA" id="ARBA00022723"/>
    </source>
</evidence>
<keyword evidence="11" id="KW-1185">Reference proteome</keyword>
<feature type="compositionally biased region" description="Basic and acidic residues" evidence="7">
    <location>
        <begin position="798"/>
        <end position="811"/>
    </location>
</feature>
<dbReference type="InterPro" id="IPR054708">
    <property type="entry name" value="MTPAP-like_central"/>
</dbReference>
<dbReference type="EC" id="2.7.7.19" evidence="3"/>
<evidence type="ECO:0000313" key="11">
    <source>
        <dbReference type="Proteomes" id="UP001194580"/>
    </source>
</evidence>
<evidence type="ECO:0000256" key="6">
    <source>
        <dbReference type="ARBA" id="ARBA00022842"/>
    </source>
</evidence>
<keyword evidence="6" id="KW-0460">Magnesium</keyword>
<dbReference type="InterPro" id="IPR045862">
    <property type="entry name" value="Trf4-like"/>
</dbReference>
<keyword evidence="4" id="KW-0808">Transferase</keyword>
<proteinExistence type="inferred from homology"/>
<dbReference type="GO" id="GO:0043634">
    <property type="term" value="P:polyadenylation-dependent ncRNA catabolic process"/>
    <property type="evidence" value="ECO:0007669"/>
    <property type="project" value="TreeGrafter"/>
</dbReference>
<feature type="domain" description="PAP-associated" evidence="8">
    <location>
        <begin position="298"/>
        <end position="333"/>
    </location>
</feature>
<dbReference type="PANTHER" id="PTHR23092:SF15">
    <property type="entry name" value="INACTIVE NON-CANONICAL POLY(A) RNA POLYMERASE PROTEIN TRF4-2-RELATED"/>
    <property type="match status" value="1"/>
</dbReference>
<feature type="compositionally biased region" description="Polar residues" evidence="7">
    <location>
        <begin position="67"/>
        <end position="76"/>
    </location>
</feature>
<evidence type="ECO:0000313" key="10">
    <source>
        <dbReference type="EMBL" id="KAG0276024.1"/>
    </source>
</evidence>